<dbReference type="eggNOG" id="COG1063">
    <property type="taxonomic scope" value="Bacteria"/>
</dbReference>
<dbReference type="InterPro" id="IPR020843">
    <property type="entry name" value="ER"/>
</dbReference>
<dbReference type="EMBL" id="CP002116">
    <property type="protein sequence ID" value="ADK81793.1"/>
    <property type="molecule type" value="Genomic_DNA"/>
</dbReference>
<comment type="similarity">
    <text evidence="4">Belongs to the zinc-containing alcohol dehydrogenase family.</text>
</comment>
<dbReference type="Pfam" id="PF08240">
    <property type="entry name" value="ADH_N"/>
    <property type="match status" value="1"/>
</dbReference>
<gene>
    <name evidence="6" type="ordered locus">Spirs_2686</name>
</gene>
<dbReference type="SMART" id="SM00829">
    <property type="entry name" value="PKS_ER"/>
    <property type="match status" value="1"/>
</dbReference>
<dbReference type="KEGG" id="ssm:Spirs_2686"/>
<dbReference type="PROSITE" id="PS00059">
    <property type="entry name" value="ADH_ZINC"/>
    <property type="match status" value="1"/>
</dbReference>
<organism evidence="6 7">
    <name type="scientific">Sediminispirochaeta smaragdinae (strain DSM 11293 / JCM 15392 / SEBR 4228)</name>
    <name type="common">Spirochaeta smaragdinae</name>
    <dbReference type="NCBI Taxonomy" id="573413"/>
    <lineage>
        <taxon>Bacteria</taxon>
        <taxon>Pseudomonadati</taxon>
        <taxon>Spirochaetota</taxon>
        <taxon>Spirochaetia</taxon>
        <taxon>Spirochaetales</taxon>
        <taxon>Spirochaetaceae</taxon>
        <taxon>Sediminispirochaeta</taxon>
    </lineage>
</organism>
<dbReference type="InterPro" id="IPR013149">
    <property type="entry name" value="ADH-like_C"/>
</dbReference>
<dbReference type="SUPFAM" id="SSF50129">
    <property type="entry name" value="GroES-like"/>
    <property type="match status" value="1"/>
</dbReference>
<feature type="domain" description="Enoyl reductase (ER)" evidence="5">
    <location>
        <begin position="6"/>
        <end position="344"/>
    </location>
</feature>
<dbReference type="InterPro" id="IPR050129">
    <property type="entry name" value="Zn_alcohol_dh"/>
</dbReference>
<dbReference type="PANTHER" id="PTHR43401:SF2">
    <property type="entry name" value="L-THREONINE 3-DEHYDROGENASE"/>
    <property type="match status" value="1"/>
</dbReference>
<dbReference type="PANTHER" id="PTHR43401">
    <property type="entry name" value="L-THREONINE 3-DEHYDROGENASE"/>
    <property type="match status" value="1"/>
</dbReference>
<comment type="cofactor">
    <cofactor evidence="4">
        <name>Zn(2+)</name>
        <dbReference type="ChEBI" id="CHEBI:29105"/>
    </cofactor>
</comment>
<keyword evidence="2 4" id="KW-0862">Zinc</keyword>
<accession>E1R8N6</accession>
<evidence type="ECO:0000256" key="2">
    <source>
        <dbReference type="ARBA" id="ARBA00022833"/>
    </source>
</evidence>
<keyword evidence="3" id="KW-0560">Oxidoreductase</keyword>
<dbReference type="Gene3D" id="3.90.180.10">
    <property type="entry name" value="Medium-chain alcohol dehydrogenases, catalytic domain"/>
    <property type="match status" value="1"/>
</dbReference>
<sequence>MAETMKAIAVLRAGEISVVTDVPKPKPKPYEALVKIHTCGFCNGTDMQIINGTITEAEGLKPYPTVLGHEACGEAIELGAKVRHIAIGDRFVRPDTPYWYGKYSCTHGNMAEYAVAIDRKAMEEDGLPFDSFPSEENCGRIPGDISFEDGAVVLSLLECLSAVRNFHLQAGMDVLVYGAGPMGLGIVACLNAIGVRKIVLIDAVESRLNYACKHFSVNQTINIANDSVANCIEKNSFDAVLDVVGSSRILLEGTLFLKKGGILCGMGVLHKDDALINVRQLQNNTVLHMLNMPYKRMAHIDDLVEMIRHKKINLKDFYTHVLPAEEIKACLRLVKRKEALKVVLTF</sequence>
<evidence type="ECO:0000256" key="1">
    <source>
        <dbReference type="ARBA" id="ARBA00022723"/>
    </source>
</evidence>
<evidence type="ECO:0000313" key="7">
    <source>
        <dbReference type="Proteomes" id="UP000002318"/>
    </source>
</evidence>
<dbReference type="AlphaFoldDB" id="E1R8N6"/>
<dbReference type="STRING" id="573413.Spirs_2686"/>
<keyword evidence="7" id="KW-1185">Reference proteome</keyword>
<dbReference type="HOGENOM" id="CLU_026673_11_0_12"/>
<keyword evidence="1 4" id="KW-0479">Metal-binding</keyword>
<proteinExistence type="inferred from homology"/>
<protein>
    <submittedName>
        <fullName evidence="6">Alcohol dehydrogenase GroES domain protein</fullName>
    </submittedName>
</protein>
<evidence type="ECO:0000259" key="5">
    <source>
        <dbReference type="SMART" id="SM00829"/>
    </source>
</evidence>
<dbReference type="InterPro" id="IPR011032">
    <property type="entry name" value="GroES-like_sf"/>
</dbReference>
<dbReference type="InterPro" id="IPR036291">
    <property type="entry name" value="NAD(P)-bd_dom_sf"/>
</dbReference>
<dbReference type="GO" id="GO:0008270">
    <property type="term" value="F:zinc ion binding"/>
    <property type="evidence" value="ECO:0007669"/>
    <property type="project" value="InterPro"/>
</dbReference>
<name>E1R8N6_SEDSS</name>
<evidence type="ECO:0000256" key="3">
    <source>
        <dbReference type="ARBA" id="ARBA00023002"/>
    </source>
</evidence>
<dbReference type="Gene3D" id="3.40.50.720">
    <property type="entry name" value="NAD(P)-binding Rossmann-like Domain"/>
    <property type="match status" value="1"/>
</dbReference>
<dbReference type="InterPro" id="IPR002328">
    <property type="entry name" value="ADH_Zn_CS"/>
</dbReference>
<dbReference type="SUPFAM" id="SSF51735">
    <property type="entry name" value="NAD(P)-binding Rossmann-fold domains"/>
    <property type="match status" value="1"/>
</dbReference>
<reference evidence="6 7" key="1">
    <citation type="journal article" date="2010" name="Stand. Genomic Sci.">
        <title>Complete genome sequence of Spirochaeta smaragdinae type strain (SEBR 4228).</title>
        <authorList>
            <person name="Mavromatis K."/>
            <person name="Yasawong M."/>
            <person name="Chertkov O."/>
            <person name="Lapidus A."/>
            <person name="Lucas S."/>
            <person name="Nolan M."/>
            <person name="Del Rio T.G."/>
            <person name="Tice H."/>
            <person name="Cheng J.F."/>
            <person name="Pitluck S."/>
            <person name="Liolios K."/>
            <person name="Ivanova N."/>
            <person name="Tapia R."/>
            <person name="Han C."/>
            <person name="Bruce D."/>
            <person name="Goodwin L."/>
            <person name="Pati A."/>
            <person name="Chen A."/>
            <person name="Palaniappan K."/>
            <person name="Land M."/>
            <person name="Hauser L."/>
            <person name="Chang Y.J."/>
            <person name="Jeffries C.D."/>
            <person name="Detter J.C."/>
            <person name="Rohde M."/>
            <person name="Brambilla E."/>
            <person name="Spring S."/>
            <person name="Goker M."/>
            <person name="Sikorski J."/>
            <person name="Woyke T."/>
            <person name="Bristow J."/>
            <person name="Eisen J.A."/>
            <person name="Markowitz V."/>
            <person name="Hugenholtz P."/>
            <person name="Klenk H.P."/>
            <person name="Kyrpides N.C."/>
        </authorList>
    </citation>
    <scope>NUCLEOTIDE SEQUENCE [LARGE SCALE GENOMIC DNA]</scope>
    <source>
        <strain evidence="7">DSM 11293 / JCM 15392 / SEBR 4228</strain>
    </source>
</reference>
<dbReference type="GO" id="GO:0016616">
    <property type="term" value="F:oxidoreductase activity, acting on the CH-OH group of donors, NAD or NADP as acceptor"/>
    <property type="evidence" value="ECO:0007669"/>
    <property type="project" value="UniProtKB-ARBA"/>
</dbReference>
<dbReference type="InterPro" id="IPR013154">
    <property type="entry name" value="ADH-like_N"/>
</dbReference>
<evidence type="ECO:0000313" key="6">
    <source>
        <dbReference type="EMBL" id="ADK81793.1"/>
    </source>
</evidence>
<dbReference type="Pfam" id="PF00107">
    <property type="entry name" value="ADH_zinc_N"/>
    <property type="match status" value="1"/>
</dbReference>
<dbReference type="Proteomes" id="UP000002318">
    <property type="component" value="Chromosome"/>
</dbReference>
<evidence type="ECO:0000256" key="4">
    <source>
        <dbReference type="RuleBase" id="RU361277"/>
    </source>
</evidence>